<proteinExistence type="predicted"/>
<name>A0A8S5U4J9_9CAUD</name>
<organism evidence="1">
    <name type="scientific">Siphoviridae sp. ct7BG1</name>
    <dbReference type="NCBI Taxonomy" id="2825349"/>
    <lineage>
        <taxon>Viruses</taxon>
        <taxon>Duplodnaviria</taxon>
        <taxon>Heunggongvirae</taxon>
        <taxon>Uroviricota</taxon>
        <taxon>Caudoviricetes</taxon>
    </lineage>
</organism>
<evidence type="ECO:0000313" key="1">
    <source>
        <dbReference type="EMBL" id="DAF89371.1"/>
    </source>
</evidence>
<reference evidence="1" key="1">
    <citation type="journal article" date="2021" name="Proc. Natl. Acad. Sci. U.S.A.">
        <title>A Catalog of Tens of Thousands of Viruses from Human Metagenomes Reveals Hidden Associations with Chronic Diseases.</title>
        <authorList>
            <person name="Tisza M.J."/>
            <person name="Buck C.B."/>
        </authorList>
    </citation>
    <scope>NUCLEOTIDE SEQUENCE</scope>
    <source>
        <strain evidence="1">Ct7BG1</strain>
    </source>
</reference>
<protein>
    <submittedName>
        <fullName evidence="1">Uncharacterized protein</fullName>
    </submittedName>
</protein>
<dbReference type="EMBL" id="BK016008">
    <property type="protein sequence ID" value="DAF89371.1"/>
    <property type="molecule type" value="Genomic_DNA"/>
</dbReference>
<accession>A0A8S5U4J9</accession>
<sequence>MGLKGREQTKFHYLAYLRSLVFDFHRYPLKY</sequence>